<dbReference type="Pfam" id="PF16193">
    <property type="entry name" value="AAA_assoc_2"/>
    <property type="match status" value="1"/>
</dbReference>
<dbReference type="InterPro" id="IPR008921">
    <property type="entry name" value="DNA_pol3_clamp-load_cplx_C"/>
</dbReference>
<comment type="function">
    <text evidence="1">DNA-dependent ATPase that plays important roles in cellular responses to stalled DNA replication processes.</text>
</comment>
<evidence type="ECO:0000256" key="4">
    <source>
        <dbReference type="ARBA" id="ARBA00022705"/>
    </source>
</evidence>
<dbReference type="Gene3D" id="1.10.8.60">
    <property type="match status" value="1"/>
</dbReference>
<dbReference type="CDD" id="cd18139">
    <property type="entry name" value="HLD_clamp_RarA"/>
    <property type="match status" value="1"/>
</dbReference>
<dbReference type="GO" id="GO:0006261">
    <property type="term" value="P:DNA-templated DNA replication"/>
    <property type="evidence" value="ECO:0007669"/>
    <property type="project" value="TreeGrafter"/>
</dbReference>
<gene>
    <name evidence="8" type="primary">ycaJ</name>
    <name evidence="8" type="ordered locus">TEPIRE1_1266</name>
</gene>
<dbReference type="SMART" id="SM00382">
    <property type="entry name" value="AAA"/>
    <property type="match status" value="1"/>
</dbReference>
<dbReference type="Pfam" id="PF00004">
    <property type="entry name" value="AAA"/>
    <property type="match status" value="1"/>
</dbReference>
<keyword evidence="5" id="KW-0547">Nucleotide-binding</keyword>
<dbReference type="CDD" id="cd00009">
    <property type="entry name" value="AAA"/>
    <property type="match status" value="1"/>
</dbReference>
<dbReference type="SUPFAM" id="SSF52540">
    <property type="entry name" value="P-loop containing nucleoside triphosphate hydrolases"/>
    <property type="match status" value="1"/>
</dbReference>
<dbReference type="InterPro" id="IPR027417">
    <property type="entry name" value="P-loop_NTPase"/>
</dbReference>
<dbReference type="AlphaFoldDB" id="F4LT40"/>
<name>F4LT40_TEPAE</name>
<dbReference type="FunFam" id="1.10.8.60:FF:000029">
    <property type="entry name" value="Replication-associated recombination protein A"/>
    <property type="match status" value="1"/>
</dbReference>
<dbReference type="Proteomes" id="UP000010802">
    <property type="component" value="Chromosome"/>
</dbReference>
<accession>F4LT40</accession>
<keyword evidence="4" id="KW-0235">DNA replication</keyword>
<evidence type="ECO:0000259" key="7">
    <source>
        <dbReference type="SMART" id="SM00382"/>
    </source>
</evidence>
<evidence type="ECO:0000256" key="2">
    <source>
        <dbReference type="ARBA" id="ARBA00008959"/>
    </source>
</evidence>
<dbReference type="Gene3D" id="3.40.50.300">
    <property type="entry name" value="P-loop containing nucleotide triphosphate hydrolases"/>
    <property type="match status" value="1"/>
</dbReference>
<dbReference type="InterPro" id="IPR021886">
    <property type="entry name" value="MgsA_C"/>
</dbReference>
<dbReference type="SUPFAM" id="SSF48019">
    <property type="entry name" value="post-AAA+ oligomerization domain-like"/>
    <property type="match status" value="1"/>
</dbReference>
<dbReference type="InterPro" id="IPR032423">
    <property type="entry name" value="AAA_assoc_2"/>
</dbReference>
<dbReference type="GO" id="GO:0016887">
    <property type="term" value="F:ATP hydrolysis activity"/>
    <property type="evidence" value="ECO:0007669"/>
    <property type="project" value="InterPro"/>
</dbReference>
<dbReference type="STRING" id="1209989.TepRe1_1163"/>
<dbReference type="GO" id="GO:0008047">
    <property type="term" value="F:enzyme activator activity"/>
    <property type="evidence" value="ECO:0007669"/>
    <property type="project" value="TreeGrafter"/>
</dbReference>
<keyword evidence="6" id="KW-0067">ATP-binding</keyword>
<keyword evidence="9" id="KW-1185">Reference proteome</keyword>
<dbReference type="Gene3D" id="1.10.3710.10">
    <property type="entry name" value="DNA polymerase III clamp loader subunits, C-terminal domain"/>
    <property type="match status" value="1"/>
</dbReference>
<dbReference type="GO" id="GO:0003677">
    <property type="term" value="F:DNA binding"/>
    <property type="evidence" value="ECO:0007669"/>
    <property type="project" value="InterPro"/>
</dbReference>
<organism evidence="8 9">
    <name type="scientific">Tepidanaerobacter acetatoxydans (strain DSM 21804 / JCM 16047 / Re1)</name>
    <dbReference type="NCBI Taxonomy" id="1209989"/>
    <lineage>
        <taxon>Bacteria</taxon>
        <taxon>Bacillati</taxon>
        <taxon>Bacillota</taxon>
        <taxon>Clostridia</taxon>
        <taxon>Thermosediminibacterales</taxon>
        <taxon>Tepidanaerobacteraceae</taxon>
        <taxon>Tepidanaerobacter</taxon>
    </lineage>
</organism>
<dbReference type="EMBL" id="HF563609">
    <property type="protein sequence ID" value="CDI40629.1"/>
    <property type="molecule type" value="Genomic_DNA"/>
</dbReference>
<dbReference type="GO" id="GO:0005524">
    <property type="term" value="F:ATP binding"/>
    <property type="evidence" value="ECO:0007669"/>
    <property type="project" value="UniProtKB-KW"/>
</dbReference>
<evidence type="ECO:0000256" key="6">
    <source>
        <dbReference type="ARBA" id="ARBA00022840"/>
    </source>
</evidence>
<evidence type="ECO:0000313" key="8">
    <source>
        <dbReference type="EMBL" id="CDI40629.1"/>
    </source>
</evidence>
<evidence type="ECO:0000256" key="3">
    <source>
        <dbReference type="ARBA" id="ARBA00020776"/>
    </source>
</evidence>
<reference evidence="9" key="1">
    <citation type="journal article" date="2013" name="Genome Announc.">
        <title>First genome sequence of a syntrophic acetate-oxidizing bacterium, Tepidanaerobacter acetatoxydans strain Re1.</title>
        <authorList>
            <person name="Manzoor S."/>
            <person name="Bongcam-Rudloff E."/>
            <person name="Schnurer A."/>
            <person name="Muller B."/>
        </authorList>
    </citation>
    <scope>NUCLEOTIDE SEQUENCE [LARGE SCALE GENOMIC DNA]</scope>
    <source>
        <strain evidence="9">Re1</strain>
    </source>
</reference>
<dbReference type="GO" id="GO:0000731">
    <property type="term" value="P:DNA synthesis involved in DNA repair"/>
    <property type="evidence" value="ECO:0007669"/>
    <property type="project" value="TreeGrafter"/>
</dbReference>
<feature type="domain" description="AAA+ ATPase" evidence="7">
    <location>
        <begin position="55"/>
        <end position="171"/>
    </location>
</feature>
<dbReference type="KEGG" id="tep:TepRe1_1163"/>
<comment type="similarity">
    <text evidence="2">Belongs to the AAA ATPase family. RarA/MGS1/WRNIP1 subfamily.</text>
</comment>
<dbReference type="InterPro" id="IPR051314">
    <property type="entry name" value="AAA_ATPase_RarA/MGS1/WRNIP1"/>
</dbReference>
<dbReference type="PANTHER" id="PTHR13779">
    <property type="entry name" value="WERNER HELICASE-INTERACTING PROTEIN 1 FAMILY MEMBER"/>
    <property type="match status" value="1"/>
</dbReference>
<dbReference type="PANTHER" id="PTHR13779:SF7">
    <property type="entry name" value="ATPASE WRNIP1"/>
    <property type="match status" value="1"/>
</dbReference>
<dbReference type="HOGENOM" id="CLU_017985_0_3_9"/>
<dbReference type="FunFam" id="3.40.50.300:FF:000137">
    <property type="entry name" value="Replication-associated recombination protein A"/>
    <property type="match status" value="1"/>
</dbReference>
<evidence type="ECO:0000256" key="1">
    <source>
        <dbReference type="ARBA" id="ARBA00002393"/>
    </source>
</evidence>
<evidence type="ECO:0000256" key="5">
    <source>
        <dbReference type="ARBA" id="ARBA00022741"/>
    </source>
</evidence>
<dbReference type="Gene3D" id="1.20.272.10">
    <property type="match status" value="1"/>
</dbReference>
<sequence>MIIMNDQTSIFDMDKNKTPGPLADRMRPQTLDEFEGQEHLLGEGKVLRKLIESDSITSMILWGPPGVGKTTLAKIIAEKTHAKFENFSAVLSGIKEIREVMKQAEERRLYGQRTLLFIDEIHRFNKSQQDAFLPFVEKGDIILIGATTENPSFELNSALLSRSKVFTLNPLKPENIILLLKRAIKDKERGLGKMNVDISDETLEKLAVYSNGDARVALNTLELSALIAIPAKDGSIYITNDILEQAFQKKTFLYDKKGEEHYNLISAFHKSIRNSDSDAAVYWLARMLESGEDPLYIARRMIRIASEDIGLAEPKAMEQAVAAFHAAHFIGMPECSTSLAQAAVYLALAPKSNAVYIGYLKAREDAEKTIAQPVPLHIRNAPTNLMRDLGYGKGYKYAHDFENKVASMECLPENLIGTQYYCPTDMGEEKKFKEIKRKLSLLQEK</sequence>
<proteinExistence type="inferred from homology"/>
<protein>
    <recommendedName>
        <fullName evidence="3">Replication-associated recombination protein A</fullName>
    </recommendedName>
</protein>
<dbReference type="InterPro" id="IPR003593">
    <property type="entry name" value="AAA+_ATPase"/>
</dbReference>
<dbReference type="InterPro" id="IPR003959">
    <property type="entry name" value="ATPase_AAA_core"/>
</dbReference>
<evidence type="ECO:0000313" key="9">
    <source>
        <dbReference type="Proteomes" id="UP000010802"/>
    </source>
</evidence>
<dbReference type="Pfam" id="PF12002">
    <property type="entry name" value="MgsA_C"/>
    <property type="match status" value="1"/>
</dbReference>
<dbReference type="KEGG" id="tae:TepiRe1_1266"/>
<dbReference type="eggNOG" id="COG2256">
    <property type="taxonomic scope" value="Bacteria"/>
</dbReference>
<dbReference type="FunFam" id="1.20.272.10:FF:000001">
    <property type="entry name" value="Putative AAA family ATPase"/>
    <property type="match status" value="1"/>
</dbReference>
<dbReference type="GO" id="GO:0017116">
    <property type="term" value="F:single-stranded DNA helicase activity"/>
    <property type="evidence" value="ECO:0007669"/>
    <property type="project" value="TreeGrafter"/>
</dbReference>